<feature type="domain" description="Lipoyl-binding" evidence="9">
    <location>
        <begin position="19"/>
        <end position="100"/>
    </location>
</feature>
<dbReference type="InterPro" id="IPR003016">
    <property type="entry name" value="2-oxoA_DH_lipoyl-BS"/>
</dbReference>
<keyword evidence="6 7" id="KW-0012">Acyltransferase</keyword>
<dbReference type="EMBL" id="JBFMKM010000004">
    <property type="protein sequence ID" value="KAL1307014.1"/>
    <property type="molecule type" value="Genomic_DNA"/>
</dbReference>
<evidence type="ECO:0000259" key="9">
    <source>
        <dbReference type="PROSITE" id="PS50968"/>
    </source>
</evidence>
<reference evidence="11 12" key="1">
    <citation type="submission" date="2024-07" db="EMBL/GenBank/DDBJ databases">
        <title>Draft sequence of the Neodothiora populina.</title>
        <authorList>
            <person name="Drown D.D."/>
            <person name="Schuette U.S."/>
            <person name="Buechlein A.B."/>
            <person name="Rusch D.R."/>
            <person name="Winton L.W."/>
            <person name="Adams G.A."/>
        </authorList>
    </citation>
    <scope>NUCLEOTIDE SEQUENCE [LARGE SCALE GENOMIC DNA]</scope>
    <source>
        <strain evidence="11 12">CPC 39397</strain>
    </source>
</reference>
<evidence type="ECO:0000259" key="10">
    <source>
        <dbReference type="PROSITE" id="PS51826"/>
    </source>
</evidence>
<dbReference type="RefSeq" id="XP_069203286.1">
    <property type="nucleotide sequence ID" value="XM_069347811.1"/>
</dbReference>
<keyword evidence="12" id="KW-1185">Reference proteome</keyword>
<evidence type="ECO:0000256" key="2">
    <source>
        <dbReference type="ARBA" id="ARBA00007317"/>
    </source>
</evidence>
<dbReference type="CDD" id="cd06849">
    <property type="entry name" value="lipoyl_domain"/>
    <property type="match status" value="1"/>
</dbReference>
<name>A0ABR3PLK3_9PEZI</name>
<protein>
    <recommendedName>
        <fullName evidence="7">Dihydrolipoamide acetyltransferase component of pyruvate dehydrogenase complex</fullName>
        <ecNumber evidence="7">2.3.1.-</ecNumber>
    </recommendedName>
</protein>
<keyword evidence="4 7" id="KW-0450">Lipoyl</keyword>
<accession>A0ABR3PLK3</accession>
<evidence type="ECO:0000256" key="6">
    <source>
        <dbReference type="ARBA" id="ARBA00023315"/>
    </source>
</evidence>
<dbReference type="PANTHER" id="PTHR43178:SF5">
    <property type="entry name" value="LIPOAMIDE ACYLTRANSFERASE COMPONENT OF BRANCHED-CHAIN ALPHA-KETO ACID DEHYDROGENASE COMPLEX, MITOCHONDRIAL"/>
    <property type="match status" value="1"/>
</dbReference>
<evidence type="ECO:0000256" key="3">
    <source>
        <dbReference type="ARBA" id="ARBA00022679"/>
    </source>
</evidence>
<comment type="cofactor">
    <cofactor evidence="1 7">
        <name>(R)-lipoate</name>
        <dbReference type="ChEBI" id="CHEBI:83088"/>
    </cofactor>
</comment>
<dbReference type="SUPFAM" id="SSF51230">
    <property type="entry name" value="Single hybrid motif"/>
    <property type="match status" value="1"/>
</dbReference>
<comment type="similarity">
    <text evidence="2 7">Belongs to the 2-oxoacid dehydrogenase family.</text>
</comment>
<dbReference type="Pfam" id="PF00198">
    <property type="entry name" value="2-oxoacid_dh"/>
    <property type="match status" value="1"/>
</dbReference>
<dbReference type="Gene3D" id="2.40.50.100">
    <property type="match status" value="1"/>
</dbReference>
<evidence type="ECO:0000256" key="5">
    <source>
        <dbReference type="ARBA" id="ARBA00022946"/>
    </source>
</evidence>
<dbReference type="Proteomes" id="UP001562354">
    <property type="component" value="Unassembled WGS sequence"/>
</dbReference>
<gene>
    <name evidence="11" type="ORF">AAFC00_005643</name>
</gene>
<keyword evidence="5" id="KW-0809">Transit peptide</keyword>
<dbReference type="SUPFAM" id="SSF47005">
    <property type="entry name" value="Peripheral subunit-binding domain of 2-oxo acid dehydrogenase complex"/>
    <property type="match status" value="1"/>
</dbReference>
<dbReference type="Pfam" id="PF02817">
    <property type="entry name" value="E3_binding"/>
    <property type="match status" value="1"/>
</dbReference>
<dbReference type="PANTHER" id="PTHR43178">
    <property type="entry name" value="DIHYDROLIPOAMIDE ACETYLTRANSFERASE COMPONENT OF PYRUVATE DEHYDROGENASE COMPLEX"/>
    <property type="match status" value="1"/>
</dbReference>
<dbReference type="PROSITE" id="PS50968">
    <property type="entry name" value="BIOTINYL_LIPOYL"/>
    <property type="match status" value="1"/>
</dbReference>
<evidence type="ECO:0000256" key="8">
    <source>
        <dbReference type="SAM" id="MobiDB-lite"/>
    </source>
</evidence>
<dbReference type="PROSITE" id="PS00189">
    <property type="entry name" value="LIPOYL"/>
    <property type="match status" value="1"/>
</dbReference>
<evidence type="ECO:0000256" key="4">
    <source>
        <dbReference type="ARBA" id="ARBA00022823"/>
    </source>
</evidence>
<feature type="region of interest" description="Disordered" evidence="8">
    <location>
        <begin position="290"/>
        <end position="319"/>
    </location>
</feature>
<dbReference type="InterPro" id="IPR001078">
    <property type="entry name" value="2-oxoacid_DH_actylTfrase"/>
</dbReference>
<comment type="caution">
    <text evidence="11">The sequence shown here is derived from an EMBL/GenBank/DDBJ whole genome shotgun (WGS) entry which is preliminary data.</text>
</comment>
<evidence type="ECO:0000256" key="7">
    <source>
        <dbReference type="RuleBase" id="RU003423"/>
    </source>
</evidence>
<evidence type="ECO:0000313" key="12">
    <source>
        <dbReference type="Proteomes" id="UP001562354"/>
    </source>
</evidence>
<dbReference type="InterPro" id="IPR050743">
    <property type="entry name" value="2-oxoacid_DH_E2_comp"/>
</dbReference>
<dbReference type="PROSITE" id="PS51826">
    <property type="entry name" value="PSBD"/>
    <property type="match status" value="1"/>
</dbReference>
<proteinExistence type="inferred from homology"/>
<dbReference type="InterPro" id="IPR000089">
    <property type="entry name" value="Biotin_lipoyl"/>
</dbReference>
<evidence type="ECO:0000313" key="11">
    <source>
        <dbReference type="EMBL" id="KAL1307014.1"/>
    </source>
</evidence>
<evidence type="ECO:0000256" key="1">
    <source>
        <dbReference type="ARBA" id="ARBA00001938"/>
    </source>
</evidence>
<dbReference type="InterPro" id="IPR004167">
    <property type="entry name" value="PSBD"/>
</dbReference>
<sequence length="535" mass="57421">MSASGRRHAAARLFHSTRRKDVVKPFLLADIGEGKGIRECQIIQWFVQPGARVEQFDKICEVQSDKAAVEITSPFDGVIKELHYEADDMAIVGKPLLLIDIQSEIRPDDEAKVVGIGDHAGEKPSVSPAYESGGGTETQTSTSMEISEQVAEGGTEGEEIHGPLGRSAPGQEKQGDGTPAAGSSKQMLATPAVRSLLREHRLDLNDIQGSDKEGRVLKEDVHRHLAAATTADSDITGLTSPPLSVPSSREIPLTPNQSAMFKTMTASLSIPHFLYTTPVNLTPLTKLRKKLNKRRVSSSSASLTKKSQDSNEGEEDDDSKLTPLPFILKAVSKAFTHHPLLNSSLQIPASDTNTKPTLVQHSAHNFGIAIDTPTGLVVPVINNLSALSVLEIAIAIKTLTKKARAGRLTASELQGATFTISNVGAVGGGGVVSPVVVAPQVGILGVGRGRIVPAFVVPGEEDDYDEGIGEWVSNGVVGVEGNRRENKKLRLVAREECIFSWSADHRVVDGAECARCAERVKDYLERVDEWAVDLR</sequence>
<dbReference type="SUPFAM" id="SSF52777">
    <property type="entry name" value="CoA-dependent acyltransferases"/>
    <property type="match status" value="1"/>
</dbReference>
<dbReference type="GeneID" id="95979342"/>
<dbReference type="InterPro" id="IPR036625">
    <property type="entry name" value="E3-bd_dom_sf"/>
</dbReference>
<dbReference type="InterPro" id="IPR023213">
    <property type="entry name" value="CAT-like_dom_sf"/>
</dbReference>
<dbReference type="Gene3D" id="3.30.559.10">
    <property type="entry name" value="Chloramphenicol acetyltransferase-like domain"/>
    <property type="match status" value="1"/>
</dbReference>
<dbReference type="InterPro" id="IPR011053">
    <property type="entry name" value="Single_hybrid_motif"/>
</dbReference>
<keyword evidence="3 7" id="KW-0808">Transferase</keyword>
<dbReference type="EC" id="2.3.1.-" evidence="7"/>
<dbReference type="Gene3D" id="4.10.320.10">
    <property type="entry name" value="E3-binding domain"/>
    <property type="match status" value="1"/>
</dbReference>
<organism evidence="11 12">
    <name type="scientific">Neodothiora populina</name>
    <dbReference type="NCBI Taxonomy" id="2781224"/>
    <lineage>
        <taxon>Eukaryota</taxon>
        <taxon>Fungi</taxon>
        <taxon>Dikarya</taxon>
        <taxon>Ascomycota</taxon>
        <taxon>Pezizomycotina</taxon>
        <taxon>Dothideomycetes</taxon>
        <taxon>Dothideomycetidae</taxon>
        <taxon>Dothideales</taxon>
        <taxon>Dothioraceae</taxon>
        <taxon>Neodothiora</taxon>
    </lineage>
</organism>
<feature type="domain" description="Peripheral subunit-binding (PSBD)" evidence="10">
    <location>
        <begin position="188"/>
        <end position="225"/>
    </location>
</feature>
<feature type="region of interest" description="Disordered" evidence="8">
    <location>
        <begin position="116"/>
        <end position="188"/>
    </location>
</feature>
<dbReference type="Pfam" id="PF00364">
    <property type="entry name" value="Biotin_lipoyl"/>
    <property type="match status" value="1"/>
</dbReference>